<dbReference type="EMBL" id="UYRT01090106">
    <property type="protein sequence ID" value="VDN35684.1"/>
    <property type="molecule type" value="Genomic_DNA"/>
</dbReference>
<feature type="transmembrane region" description="Helical" evidence="1">
    <location>
        <begin position="12"/>
        <end position="33"/>
    </location>
</feature>
<organism evidence="4">
    <name type="scientific">Gongylonema pulchrum</name>
    <dbReference type="NCBI Taxonomy" id="637853"/>
    <lineage>
        <taxon>Eukaryota</taxon>
        <taxon>Metazoa</taxon>
        <taxon>Ecdysozoa</taxon>
        <taxon>Nematoda</taxon>
        <taxon>Chromadorea</taxon>
        <taxon>Rhabditida</taxon>
        <taxon>Spirurina</taxon>
        <taxon>Spiruromorpha</taxon>
        <taxon>Spiruroidea</taxon>
        <taxon>Gongylonematidae</taxon>
        <taxon>Gongylonema</taxon>
    </lineage>
</organism>
<protein>
    <submittedName>
        <fullName evidence="4">WD_REPEATS_REGION domain-containing protein</fullName>
    </submittedName>
</protein>
<dbReference type="Gene3D" id="2.130.10.10">
    <property type="entry name" value="YVTN repeat-like/Quinoprotein amine dehydrogenase"/>
    <property type="match status" value="1"/>
</dbReference>
<sequence>MNVIHWSSDNVIAVALTYALYLWNASTGEITFYKTKVCMYVYMCVYVCMYVCIYVCMYVYVYVCIYVCIYIYV</sequence>
<dbReference type="Proteomes" id="UP000271098">
    <property type="component" value="Unassembled WGS sequence"/>
</dbReference>
<accession>A0A183EH37</accession>
<dbReference type="OrthoDB" id="10263272at2759"/>
<evidence type="ECO:0000313" key="3">
    <source>
        <dbReference type="Proteomes" id="UP000271098"/>
    </source>
</evidence>
<evidence type="ECO:0000256" key="1">
    <source>
        <dbReference type="SAM" id="Phobius"/>
    </source>
</evidence>
<keyword evidence="3" id="KW-1185">Reference proteome</keyword>
<dbReference type="WBParaSite" id="GPUH_0002030301-mRNA-1">
    <property type="protein sequence ID" value="GPUH_0002030301-mRNA-1"/>
    <property type="gene ID" value="GPUH_0002030301"/>
</dbReference>
<proteinExistence type="predicted"/>
<keyword evidence="1" id="KW-0472">Membrane</keyword>
<gene>
    <name evidence="2" type="ORF">GPUH_LOCUS20277</name>
</gene>
<reference evidence="4" key="1">
    <citation type="submission" date="2016-06" db="UniProtKB">
        <authorList>
            <consortium name="WormBaseParasite"/>
        </authorList>
    </citation>
    <scope>IDENTIFICATION</scope>
</reference>
<keyword evidence="1" id="KW-1133">Transmembrane helix</keyword>
<dbReference type="AlphaFoldDB" id="A0A183EH37"/>
<name>A0A183EH37_9BILA</name>
<dbReference type="InterPro" id="IPR015943">
    <property type="entry name" value="WD40/YVTN_repeat-like_dom_sf"/>
</dbReference>
<feature type="transmembrane region" description="Helical" evidence="1">
    <location>
        <begin position="40"/>
        <end position="72"/>
    </location>
</feature>
<evidence type="ECO:0000313" key="2">
    <source>
        <dbReference type="EMBL" id="VDN35684.1"/>
    </source>
</evidence>
<evidence type="ECO:0000313" key="4">
    <source>
        <dbReference type="WBParaSite" id="GPUH_0002030301-mRNA-1"/>
    </source>
</evidence>
<keyword evidence="1" id="KW-0812">Transmembrane</keyword>
<reference evidence="2 3" key="2">
    <citation type="submission" date="2018-11" db="EMBL/GenBank/DDBJ databases">
        <authorList>
            <consortium name="Pathogen Informatics"/>
        </authorList>
    </citation>
    <scope>NUCLEOTIDE SEQUENCE [LARGE SCALE GENOMIC DNA]</scope>
</reference>